<comment type="caution">
    <text evidence="2">The sequence shown here is derived from an EMBL/GenBank/DDBJ whole genome shotgun (WGS) entry which is preliminary data.</text>
</comment>
<reference evidence="3" key="1">
    <citation type="submission" date="2023-07" db="EMBL/GenBank/DDBJ databases">
        <title>Draft genomic sequences of Priestia flexa CCM isolated from the soil of an abandoned mine contaminated by free cyanide in the high Andean zone of Tacna, Peru.</title>
        <authorList>
            <person name="Caceda Quiroz C.J."/>
            <person name="Maraza Chooque G.J."/>
            <person name="Fora Quispe G.L."/>
            <person name="Carpio Mamani M."/>
        </authorList>
    </citation>
    <scope>NUCLEOTIDE SEQUENCE [LARGE SCALE GENOMIC DNA]</scope>
    <source>
        <strain evidence="3">CCM</strain>
    </source>
</reference>
<name>A0ABU4J8N8_9BACI</name>
<dbReference type="InterPro" id="IPR001932">
    <property type="entry name" value="PPM-type_phosphatase-like_dom"/>
</dbReference>
<dbReference type="EMBL" id="JAWUZT010000046">
    <property type="protein sequence ID" value="MDW8517376.1"/>
    <property type="molecule type" value="Genomic_DNA"/>
</dbReference>
<dbReference type="Pfam" id="PF07228">
    <property type="entry name" value="SpoIIE"/>
    <property type="match status" value="1"/>
</dbReference>
<dbReference type="InterPro" id="IPR039248">
    <property type="entry name" value="Ptase_RsbX"/>
</dbReference>
<dbReference type="Gene3D" id="3.60.40.10">
    <property type="entry name" value="PPM-type phosphatase domain"/>
    <property type="match status" value="1"/>
</dbReference>
<gene>
    <name evidence="2" type="ORF">RIB56_14715</name>
</gene>
<keyword evidence="3" id="KW-1185">Reference proteome</keyword>
<keyword evidence="2" id="KW-0378">Hydrolase</keyword>
<organism evidence="2 3">
    <name type="scientific">Priestia flexa</name>
    <dbReference type="NCBI Taxonomy" id="86664"/>
    <lineage>
        <taxon>Bacteria</taxon>
        <taxon>Bacillati</taxon>
        <taxon>Bacillota</taxon>
        <taxon>Bacilli</taxon>
        <taxon>Bacillales</taxon>
        <taxon>Bacillaceae</taxon>
        <taxon>Priestia</taxon>
    </lineage>
</organism>
<evidence type="ECO:0000313" key="3">
    <source>
        <dbReference type="Proteomes" id="UP001284771"/>
    </source>
</evidence>
<proteinExistence type="predicted"/>
<dbReference type="Proteomes" id="UP001284771">
    <property type="component" value="Unassembled WGS sequence"/>
</dbReference>
<dbReference type="GO" id="GO:0016787">
    <property type="term" value="F:hydrolase activity"/>
    <property type="evidence" value="ECO:0007669"/>
    <property type="project" value="UniProtKB-KW"/>
</dbReference>
<evidence type="ECO:0000259" key="1">
    <source>
        <dbReference type="SMART" id="SM00331"/>
    </source>
</evidence>
<dbReference type="SMART" id="SM00331">
    <property type="entry name" value="PP2C_SIG"/>
    <property type="match status" value="1"/>
</dbReference>
<dbReference type="InterPro" id="IPR036457">
    <property type="entry name" value="PPM-type-like_dom_sf"/>
</dbReference>
<dbReference type="EC" id="3.1.3.-" evidence="2"/>
<sequence>MTNRISANQSFIKTATHQTPKDGNTCCGDGFYIKETSDYFLCAIADGLGSGEHAKIASDAVIQTAKQNHNLELDDLMMLCNDVTKGTRGAAVALLKFDKRSGHFSYTNVGNIRFYLYAPDGNLTYPLPVKGFLSGRKQKIQVQTFPYEPNSQFLIHTDGLDLKEVRAFFSSRMNIEQLSAQLKAKLSSHKDDVTFILGELQTN</sequence>
<dbReference type="PANTHER" id="PTHR35801">
    <property type="entry name" value="PHOSPHOSERINE PHOSPHATASE RSBX"/>
    <property type="match status" value="1"/>
</dbReference>
<dbReference type="RefSeq" id="WP_025910614.1">
    <property type="nucleotide sequence ID" value="NZ_CP040367.1"/>
</dbReference>
<evidence type="ECO:0000313" key="2">
    <source>
        <dbReference type="EMBL" id="MDW8517376.1"/>
    </source>
</evidence>
<protein>
    <submittedName>
        <fullName evidence="2">PP2C family serine/threonine-protein phosphatase</fullName>
        <ecNumber evidence="2">3.1.3.-</ecNumber>
    </submittedName>
</protein>
<accession>A0ABU4J8N8</accession>
<feature type="domain" description="PPM-type phosphatase" evidence="1">
    <location>
        <begin position="11"/>
        <end position="200"/>
    </location>
</feature>
<dbReference type="PANTHER" id="PTHR35801:SF1">
    <property type="entry name" value="PHOSPHOSERINE PHOSPHATASE RSBX"/>
    <property type="match status" value="1"/>
</dbReference>
<dbReference type="SUPFAM" id="SSF81606">
    <property type="entry name" value="PP2C-like"/>
    <property type="match status" value="1"/>
</dbReference>